<comment type="caution">
    <text evidence="1">The sequence shown here is derived from an EMBL/GenBank/DDBJ whole genome shotgun (WGS) entry which is preliminary data.</text>
</comment>
<dbReference type="Proteomes" id="UP000821845">
    <property type="component" value="Chromosome 1"/>
</dbReference>
<proteinExistence type="predicted"/>
<gene>
    <name evidence="1" type="ORF">HPB50_011161</name>
</gene>
<name>A0ACB7TES0_HYAAI</name>
<sequence length="325" mass="37294">MGRCCVPNCRGGYDGGPKVRLVSFPADPIRKAQWQRAVRRDDVDVSTLKDPKVCERHFKPDHLRTTSTYTDGDGRTIEVPMKLTRITSDAVPTIFPDCPGYLSSTKQSREEPDVKRRRSENAQLQEAIQQSRAAYEADEANNKLQSLEDISSRFHCFHHNGFWTNVCCDNCIIFAHLEPTTQAPEPLASVTVSADWRVCVFWKHVQLASNEEIDIPGQVLDFRLLENLLDSVQNYCKKRSHQKMDKLFEAEKKIRIQSTLLLTDFIESSKEEKEPCAEALIKKYKRRRRLFPEQPFEDGGGLHHEARARRCFATKNLSDSAKVRN</sequence>
<organism evidence="1 2">
    <name type="scientific">Hyalomma asiaticum</name>
    <name type="common">Tick</name>
    <dbReference type="NCBI Taxonomy" id="266040"/>
    <lineage>
        <taxon>Eukaryota</taxon>
        <taxon>Metazoa</taxon>
        <taxon>Ecdysozoa</taxon>
        <taxon>Arthropoda</taxon>
        <taxon>Chelicerata</taxon>
        <taxon>Arachnida</taxon>
        <taxon>Acari</taxon>
        <taxon>Parasitiformes</taxon>
        <taxon>Ixodida</taxon>
        <taxon>Ixodoidea</taxon>
        <taxon>Ixodidae</taxon>
        <taxon>Hyalomminae</taxon>
        <taxon>Hyalomma</taxon>
    </lineage>
</organism>
<dbReference type="EMBL" id="CM023481">
    <property type="protein sequence ID" value="KAH6946022.1"/>
    <property type="molecule type" value="Genomic_DNA"/>
</dbReference>
<protein>
    <submittedName>
        <fullName evidence="1">Uncharacterized protein</fullName>
    </submittedName>
</protein>
<evidence type="ECO:0000313" key="2">
    <source>
        <dbReference type="Proteomes" id="UP000821845"/>
    </source>
</evidence>
<evidence type="ECO:0000313" key="1">
    <source>
        <dbReference type="EMBL" id="KAH6946022.1"/>
    </source>
</evidence>
<keyword evidence="2" id="KW-1185">Reference proteome</keyword>
<reference evidence="1" key="1">
    <citation type="submission" date="2020-05" db="EMBL/GenBank/DDBJ databases">
        <title>Large-scale comparative analyses of tick genomes elucidate their genetic diversity and vector capacities.</title>
        <authorList>
            <person name="Jia N."/>
            <person name="Wang J."/>
            <person name="Shi W."/>
            <person name="Du L."/>
            <person name="Sun Y."/>
            <person name="Zhan W."/>
            <person name="Jiang J."/>
            <person name="Wang Q."/>
            <person name="Zhang B."/>
            <person name="Ji P."/>
            <person name="Sakyi L.B."/>
            <person name="Cui X."/>
            <person name="Yuan T."/>
            <person name="Jiang B."/>
            <person name="Yang W."/>
            <person name="Lam T.T.-Y."/>
            <person name="Chang Q."/>
            <person name="Ding S."/>
            <person name="Wang X."/>
            <person name="Zhu J."/>
            <person name="Ruan X."/>
            <person name="Zhao L."/>
            <person name="Wei J."/>
            <person name="Que T."/>
            <person name="Du C."/>
            <person name="Cheng J."/>
            <person name="Dai P."/>
            <person name="Han X."/>
            <person name="Huang E."/>
            <person name="Gao Y."/>
            <person name="Liu J."/>
            <person name="Shao H."/>
            <person name="Ye R."/>
            <person name="Li L."/>
            <person name="Wei W."/>
            <person name="Wang X."/>
            <person name="Wang C."/>
            <person name="Yang T."/>
            <person name="Huo Q."/>
            <person name="Li W."/>
            <person name="Guo W."/>
            <person name="Chen H."/>
            <person name="Zhou L."/>
            <person name="Ni X."/>
            <person name="Tian J."/>
            <person name="Zhou Y."/>
            <person name="Sheng Y."/>
            <person name="Liu T."/>
            <person name="Pan Y."/>
            <person name="Xia L."/>
            <person name="Li J."/>
            <person name="Zhao F."/>
            <person name="Cao W."/>
        </authorList>
    </citation>
    <scope>NUCLEOTIDE SEQUENCE</scope>
    <source>
        <strain evidence="1">Hyas-2018</strain>
    </source>
</reference>
<accession>A0ACB7TES0</accession>